<comment type="caution">
    <text evidence="2">The sequence shown here is derived from an EMBL/GenBank/DDBJ whole genome shotgun (WGS) entry which is preliminary data.</text>
</comment>
<evidence type="ECO:0008006" key="4">
    <source>
        <dbReference type="Google" id="ProtNLM"/>
    </source>
</evidence>
<feature type="transmembrane region" description="Helical" evidence="1">
    <location>
        <begin position="54"/>
        <end position="73"/>
    </location>
</feature>
<dbReference type="EMBL" id="NRRV01000016">
    <property type="protein sequence ID" value="MBK1630770.1"/>
    <property type="molecule type" value="Genomic_DNA"/>
</dbReference>
<dbReference type="InterPro" id="IPR021318">
    <property type="entry name" value="DUF2919"/>
</dbReference>
<feature type="transmembrane region" description="Helical" evidence="1">
    <location>
        <begin position="93"/>
        <end position="112"/>
    </location>
</feature>
<keyword evidence="1" id="KW-0472">Membrane</keyword>
<keyword evidence="1" id="KW-0812">Transmembrane</keyword>
<feature type="transmembrane region" description="Helical" evidence="1">
    <location>
        <begin position="124"/>
        <end position="140"/>
    </location>
</feature>
<accession>A0ABS1CFT2</accession>
<dbReference type="RefSeq" id="WP_200235969.1">
    <property type="nucleotide sequence ID" value="NZ_NRRV01000016.1"/>
</dbReference>
<keyword evidence="3" id="KW-1185">Reference proteome</keyword>
<dbReference type="Proteomes" id="UP000748752">
    <property type="component" value="Unassembled WGS sequence"/>
</dbReference>
<keyword evidence="1" id="KW-1133">Transmembrane helix</keyword>
<evidence type="ECO:0000313" key="3">
    <source>
        <dbReference type="Proteomes" id="UP000748752"/>
    </source>
</evidence>
<name>A0ABS1CFT2_9GAMM</name>
<evidence type="ECO:0000313" key="2">
    <source>
        <dbReference type="EMBL" id="MBK1630770.1"/>
    </source>
</evidence>
<evidence type="ECO:0000256" key="1">
    <source>
        <dbReference type="SAM" id="Phobius"/>
    </source>
</evidence>
<sequence length="156" mass="17539">MQLRHDPSRYDEHLTLKVPLALWLVLAFLLRHILLLGITFMPTTGEEITALRDLIRPAYLAADLLALPVAVAAARRRPRAPEWMRRLWPHGRALLTASALLYLTLLATQVATSGRSLINAVDEAVLISALLNVAVVTYLWRSVLVRDVFREFPARA</sequence>
<dbReference type="Pfam" id="PF11143">
    <property type="entry name" value="DUF2919"/>
    <property type="match status" value="1"/>
</dbReference>
<protein>
    <recommendedName>
        <fullName evidence="4">DUF2919 domain-containing protein</fullName>
    </recommendedName>
</protein>
<proteinExistence type="predicted"/>
<feature type="transmembrane region" description="Helical" evidence="1">
    <location>
        <begin position="20"/>
        <end position="42"/>
    </location>
</feature>
<organism evidence="2 3">
    <name type="scientific">Thiohalocapsa halophila</name>
    <dbReference type="NCBI Taxonomy" id="69359"/>
    <lineage>
        <taxon>Bacteria</taxon>
        <taxon>Pseudomonadati</taxon>
        <taxon>Pseudomonadota</taxon>
        <taxon>Gammaproteobacteria</taxon>
        <taxon>Chromatiales</taxon>
        <taxon>Chromatiaceae</taxon>
        <taxon>Thiohalocapsa</taxon>
    </lineage>
</organism>
<gene>
    <name evidence="2" type="ORF">CKO31_08435</name>
</gene>
<reference evidence="2 3" key="1">
    <citation type="journal article" date="2020" name="Microorganisms">
        <title>Osmotic Adaptation and Compatible Solute Biosynthesis of Phototrophic Bacteria as Revealed from Genome Analyses.</title>
        <authorList>
            <person name="Imhoff J.F."/>
            <person name="Rahn T."/>
            <person name="Kunzel S."/>
            <person name="Keller A."/>
            <person name="Neulinger S.C."/>
        </authorList>
    </citation>
    <scope>NUCLEOTIDE SEQUENCE [LARGE SCALE GENOMIC DNA]</scope>
    <source>
        <strain evidence="2 3">DSM 6210</strain>
    </source>
</reference>